<evidence type="ECO:0000256" key="1">
    <source>
        <dbReference type="ARBA" id="ARBA00022679"/>
    </source>
</evidence>
<keyword evidence="10" id="KW-1185">Reference proteome</keyword>
<keyword evidence="7" id="KW-0539">Nucleus</keyword>
<sequence>MSLHEMSQDLKADITWLQPPGSAGQKPSKTDTAKRHEIFHEFLYFVFDSLLIPLIRNNFYVTESNTHRYQVFYFRHEVWKHIAEPAMADLKADMFEEVRLDEALAALQSRRLGFSQAEGFNSRSLENPGAQYQYHLRTGPYVAEAGKGQWGHYHSRIKTNSGI</sequence>
<evidence type="ECO:0000256" key="6">
    <source>
        <dbReference type="ARBA" id="ARBA00048173"/>
    </source>
</evidence>
<protein>
    <recommendedName>
        <fullName evidence="7">Telomerase reverse transcriptase</fullName>
        <ecNumber evidence="7">2.7.7.49</ecNumber>
    </recommendedName>
    <alternativeName>
        <fullName evidence="7">Telomerase catalytic subunit</fullName>
    </alternativeName>
</protein>
<organism evidence="9 10">
    <name type="scientific">Fusarium piperis</name>
    <dbReference type="NCBI Taxonomy" id="1435070"/>
    <lineage>
        <taxon>Eukaryota</taxon>
        <taxon>Fungi</taxon>
        <taxon>Dikarya</taxon>
        <taxon>Ascomycota</taxon>
        <taxon>Pezizomycotina</taxon>
        <taxon>Sordariomycetes</taxon>
        <taxon>Hypocreomycetidae</taxon>
        <taxon>Hypocreales</taxon>
        <taxon>Nectriaceae</taxon>
        <taxon>Fusarium</taxon>
        <taxon>Fusarium solani species complex</taxon>
    </lineage>
</organism>
<keyword evidence="1 7" id="KW-0808">Transferase</keyword>
<reference evidence="9" key="1">
    <citation type="submission" date="2022-10" db="EMBL/GenBank/DDBJ databases">
        <title>Tapping the CABI collections for fungal endophytes: first genome assemblies for Collariella, Neodidymelliopsis, Ascochyta clinopodiicola, Didymella pomorum, Didymosphaeria variabile, Neocosmospora piperis and Neocucurbitaria cava.</title>
        <authorList>
            <person name="Hill R."/>
        </authorList>
    </citation>
    <scope>NUCLEOTIDE SEQUENCE</scope>
    <source>
        <strain evidence="9">IMI 366586</strain>
    </source>
</reference>
<dbReference type="SMART" id="SM00975">
    <property type="entry name" value="Telomerase_RBD"/>
    <property type="match status" value="1"/>
</dbReference>
<dbReference type="InterPro" id="IPR003545">
    <property type="entry name" value="Telomerase_RT"/>
</dbReference>
<evidence type="ECO:0000256" key="4">
    <source>
        <dbReference type="ARBA" id="ARBA00022842"/>
    </source>
</evidence>
<evidence type="ECO:0000256" key="2">
    <source>
        <dbReference type="ARBA" id="ARBA00022695"/>
    </source>
</evidence>
<dbReference type="PANTHER" id="PTHR12066:SF0">
    <property type="entry name" value="TELOMERASE REVERSE TRANSCRIPTASE"/>
    <property type="match status" value="1"/>
</dbReference>
<dbReference type="GO" id="GO:0000333">
    <property type="term" value="C:telomerase catalytic core complex"/>
    <property type="evidence" value="ECO:0007669"/>
    <property type="project" value="TreeGrafter"/>
</dbReference>
<dbReference type="EC" id="2.7.7.49" evidence="7"/>
<comment type="catalytic activity">
    <reaction evidence="6 7">
        <text>DNA(n) + a 2'-deoxyribonucleoside 5'-triphosphate = DNA(n+1) + diphosphate</text>
        <dbReference type="Rhea" id="RHEA:22508"/>
        <dbReference type="Rhea" id="RHEA-COMP:17339"/>
        <dbReference type="Rhea" id="RHEA-COMP:17340"/>
        <dbReference type="ChEBI" id="CHEBI:33019"/>
        <dbReference type="ChEBI" id="CHEBI:61560"/>
        <dbReference type="ChEBI" id="CHEBI:173112"/>
        <dbReference type="EC" id="2.7.7.49"/>
    </reaction>
</comment>
<dbReference type="GO" id="GO:0042162">
    <property type="term" value="F:telomeric DNA binding"/>
    <property type="evidence" value="ECO:0007669"/>
    <property type="project" value="TreeGrafter"/>
</dbReference>
<keyword evidence="2 7" id="KW-0548">Nucleotidyltransferase</keyword>
<dbReference type="Proteomes" id="UP001140502">
    <property type="component" value="Unassembled WGS sequence"/>
</dbReference>
<dbReference type="EMBL" id="JAPEUR010000040">
    <property type="protein sequence ID" value="KAJ4326584.1"/>
    <property type="molecule type" value="Genomic_DNA"/>
</dbReference>
<keyword evidence="3 7" id="KW-0479">Metal-binding</keyword>
<accession>A0A9W8WI64</accession>
<evidence type="ECO:0000256" key="7">
    <source>
        <dbReference type="RuleBase" id="RU365061"/>
    </source>
</evidence>
<dbReference type="GO" id="GO:0000781">
    <property type="term" value="C:chromosome, telomeric region"/>
    <property type="evidence" value="ECO:0007669"/>
    <property type="project" value="UniProtKB-SubCell"/>
</dbReference>
<dbReference type="Gene3D" id="1.10.132.70">
    <property type="match status" value="1"/>
</dbReference>
<dbReference type="GO" id="GO:0046872">
    <property type="term" value="F:metal ion binding"/>
    <property type="evidence" value="ECO:0007669"/>
    <property type="project" value="UniProtKB-KW"/>
</dbReference>
<proteinExistence type="inferred from homology"/>
<evidence type="ECO:0000256" key="5">
    <source>
        <dbReference type="ARBA" id="ARBA00022918"/>
    </source>
</evidence>
<keyword evidence="7" id="KW-0779">Telomere</keyword>
<comment type="function">
    <text evidence="7">Telomerase is a ribonucleoprotein enzyme essential for the replication of chromosome termini in most eukaryotes. It elongates telomeres. It is a reverse transcriptase that adds simple sequence repeats to chromosome ends by copying a template sequence within the RNA component of the enzyme.</text>
</comment>
<gene>
    <name evidence="9" type="primary">EST2_1</name>
    <name evidence="9" type="ORF">N0V84_003014</name>
</gene>
<keyword evidence="4 7" id="KW-0460">Magnesium</keyword>
<keyword evidence="7" id="KW-0158">Chromosome</keyword>
<evidence type="ECO:0000259" key="8">
    <source>
        <dbReference type="SMART" id="SM00975"/>
    </source>
</evidence>
<keyword evidence="5 7" id="KW-0695">RNA-directed DNA polymerase</keyword>
<dbReference type="GO" id="GO:0070034">
    <property type="term" value="F:telomerase RNA binding"/>
    <property type="evidence" value="ECO:0007669"/>
    <property type="project" value="TreeGrafter"/>
</dbReference>
<dbReference type="Pfam" id="PF12009">
    <property type="entry name" value="Telomerase_RBD"/>
    <property type="match status" value="1"/>
</dbReference>
<name>A0A9W8WI64_9HYPO</name>
<evidence type="ECO:0000256" key="3">
    <source>
        <dbReference type="ARBA" id="ARBA00022723"/>
    </source>
</evidence>
<comment type="subcellular location">
    <subcellularLocation>
        <location evidence="7">Nucleus</location>
    </subcellularLocation>
    <subcellularLocation>
        <location evidence="7">Chromosome</location>
        <location evidence="7">Telomere</location>
    </subcellularLocation>
</comment>
<dbReference type="OrthoDB" id="289721at2759"/>
<evidence type="ECO:0000313" key="9">
    <source>
        <dbReference type="EMBL" id="KAJ4326584.1"/>
    </source>
</evidence>
<dbReference type="GO" id="GO:0003720">
    <property type="term" value="F:telomerase activity"/>
    <property type="evidence" value="ECO:0007669"/>
    <property type="project" value="InterPro"/>
</dbReference>
<comment type="caution">
    <text evidence="9">The sequence shown here is derived from an EMBL/GenBank/DDBJ whole genome shotgun (WGS) entry which is preliminary data.</text>
</comment>
<evidence type="ECO:0000313" key="10">
    <source>
        <dbReference type="Proteomes" id="UP001140502"/>
    </source>
</evidence>
<comment type="similarity">
    <text evidence="7">Belongs to the reverse transcriptase family. Telomerase subfamily.</text>
</comment>
<feature type="domain" description="Telomerase ribonucleoprotein complex - RNA-binding" evidence="8">
    <location>
        <begin position="1"/>
        <end position="92"/>
    </location>
</feature>
<dbReference type="GO" id="GO:0007004">
    <property type="term" value="P:telomere maintenance via telomerase"/>
    <property type="evidence" value="ECO:0007669"/>
    <property type="project" value="TreeGrafter"/>
</dbReference>
<dbReference type="InterPro" id="IPR021891">
    <property type="entry name" value="Telomerase_RBD"/>
</dbReference>
<dbReference type="AlphaFoldDB" id="A0A9W8WI64"/>
<dbReference type="PANTHER" id="PTHR12066">
    <property type="entry name" value="TELOMERASE REVERSE TRANSCRIPTASE"/>
    <property type="match status" value="1"/>
</dbReference>